<gene>
    <name evidence="1" type="ORF">ACFOX0_01960</name>
</gene>
<reference evidence="2" key="1">
    <citation type="journal article" date="2019" name="Int. J. Syst. Evol. Microbiol.">
        <title>The Global Catalogue of Microorganisms (GCM) 10K type strain sequencing project: providing services to taxonomists for standard genome sequencing and annotation.</title>
        <authorList>
            <consortium name="The Broad Institute Genomics Platform"/>
            <consortium name="The Broad Institute Genome Sequencing Center for Infectious Disease"/>
            <person name="Wu L."/>
            <person name="Ma J."/>
        </authorList>
    </citation>
    <scope>NUCLEOTIDE SEQUENCE [LARGE SCALE GENOMIC DNA]</scope>
    <source>
        <strain evidence="2">2902at01</strain>
    </source>
</reference>
<dbReference type="Proteomes" id="UP001595868">
    <property type="component" value="Unassembled WGS sequence"/>
</dbReference>
<sequence>MTEGPGELVGPGELLALLGVGRSRLRQIVAHPNFPKPYARLTGMNVWLRADVERYIAEYRRPRPPADDDEPS</sequence>
<evidence type="ECO:0000313" key="2">
    <source>
        <dbReference type="Proteomes" id="UP001595868"/>
    </source>
</evidence>
<name>A0ABV8KF76_9ACTN</name>
<proteinExistence type="predicted"/>
<evidence type="ECO:0000313" key="1">
    <source>
        <dbReference type="EMBL" id="MFC4104704.1"/>
    </source>
</evidence>
<dbReference type="EMBL" id="JBHSBN010000001">
    <property type="protein sequence ID" value="MFC4104704.1"/>
    <property type="molecule type" value="Genomic_DNA"/>
</dbReference>
<keyword evidence="2" id="KW-1185">Reference proteome</keyword>
<organism evidence="1 2">
    <name type="scientific">Micromonospora zhanjiangensis</name>
    <dbReference type="NCBI Taxonomy" id="1522057"/>
    <lineage>
        <taxon>Bacteria</taxon>
        <taxon>Bacillati</taxon>
        <taxon>Actinomycetota</taxon>
        <taxon>Actinomycetes</taxon>
        <taxon>Micromonosporales</taxon>
        <taxon>Micromonosporaceae</taxon>
        <taxon>Micromonospora</taxon>
    </lineage>
</organism>
<comment type="caution">
    <text evidence="1">The sequence shown here is derived from an EMBL/GenBank/DDBJ whole genome shotgun (WGS) entry which is preliminary data.</text>
</comment>
<protein>
    <submittedName>
        <fullName evidence="1">Helix-turn-helix transcriptional regulator</fullName>
    </submittedName>
</protein>
<accession>A0ABV8KF76</accession>
<dbReference type="RefSeq" id="WP_377541628.1">
    <property type="nucleotide sequence ID" value="NZ_JBHSBN010000001.1"/>
</dbReference>